<dbReference type="AlphaFoldDB" id="A0A229VWU0"/>
<organism evidence="1 2">
    <name type="scientific">Bifidobacterium vansinderenii</name>
    <dbReference type="NCBI Taxonomy" id="1984871"/>
    <lineage>
        <taxon>Bacteria</taxon>
        <taxon>Bacillati</taxon>
        <taxon>Actinomycetota</taxon>
        <taxon>Actinomycetes</taxon>
        <taxon>Bifidobacteriales</taxon>
        <taxon>Bifidobacteriaceae</taxon>
        <taxon>Bifidobacterium</taxon>
    </lineage>
</organism>
<name>A0A229VWU0_9BIFI</name>
<keyword evidence="2" id="KW-1185">Reference proteome</keyword>
<gene>
    <name evidence="1" type="ORF">Tam10B_1842</name>
</gene>
<evidence type="ECO:0000313" key="1">
    <source>
        <dbReference type="EMBL" id="OXM99879.1"/>
    </source>
</evidence>
<evidence type="ECO:0000313" key="2">
    <source>
        <dbReference type="Proteomes" id="UP000215433"/>
    </source>
</evidence>
<dbReference type="EMBL" id="NEWD01000027">
    <property type="protein sequence ID" value="OXM99879.1"/>
    <property type="molecule type" value="Genomic_DNA"/>
</dbReference>
<proteinExistence type="predicted"/>
<dbReference type="RefSeq" id="WP_093960976.1">
    <property type="nucleotide sequence ID" value="NZ_NEWD01000027.1"/>
</dbReference>
<protein>
    <submittedName>
        <fullName evidence="1">Uncharacterized protein</fullName>
    </submittedName>
</protein>
<accession>A0A229VWU0</accession>
<sequence>MPTRVRIQFNSAGFRSILNAPKTWELIDQQAKRIRARAGEGFDVEGPKEMGFGGGRPGAYVVAVTNQAKASEARHKTLSRAVGGG</sequence>
<dbReference type="OrthoDB" id="4966467at2"/>
<dbReference type="Proteomes" id="UP000215433">
    <property type="component" value="Unassembled WGS sequence"/>
</dbReference>
<comment type="caution">
    <text evidence="1">The sequence shown here is derived from an EMBL/GenBank/DDBJ whole genome shotgun (WGS) entry which is preliminary data.</text>
</comment>
<reference evidence="1 2" key="1">
    <citation type="submission" date="2017-05" db="EMBL/GenBank/DDBJ databases">
        <title>Bifidobacterium vansinderenii sp. nov.</title>
        <authorList>
            <person name="Lugli G.A."/>
            <person name="Duranti S."/>
            <person name="Mangifesta M."/>
        </authorList>
    </citation>
    <scope>NUCLEOTIDE SEQUENCE [LARGE SCALE GENOMIC DNA]</scope>
    <source>
        <strain evidence="1 2">Tam10B</strain>
    </source>
</reference>